<dbReference type="KEGG" id="aser:Asera_32660"/>
<feature type="chain" id="PRO_5032267619" description="Glycosyl hydrolase family 71" evidence="1">
    <location>
        <begin position="27"/>
        <end position="496"/>
    </location>
</feature>
<reference evidence="2" key="1">
    <citation type="submission" date="2020-08" db="EMBL/GenBank/DDBJ databases">
        <title>Whole genome shotgun sequence of Actinocatenispora sera NBRC 101916.</title>
        <authorList>
            <person name="Komaki H."/>
            <person name="Tamura T."/>
        </authorList>
    </citation>
    <scope>NUCLEOTIDE SEQUENCE</scope>
    <source>
        <strain evidence="2">NBRC 101916</strain>
    </source>
</reference>
<dbReference type="AlphaFoldDB" id="A0A810L4W0"/>
<sequence>MRTRTRLVAALAAVLVAGASATAATAAPDRHQARASAATSECNPLPVTLPAPAQLRASPKKVFAYYFPPFPVSIDNKAPESDSYSRWQYSLDSEGGAYDLRDRPIGRDPRSGDWKQADFETEIRRAIQVGIDGFIFEYHDSGDARWNQLPAMLAAAKAVDPGFRIMLGPDFPTAAGAANDPVVDIVARYADDPSVYKLDDGRVVLAPFYPERQSVAWWKSVEDKLAAEGVPTALVPIFLSWGGGTTERSDWNDIVYGYSQWGTRFVGGTGTYAKDSATAHARGRIWMQPAAFEDTRSYDGRYWESSNSGLLRSSLQTAIDSDADWVSLITWNDYTESWVSPSAERGYAVTDVASYYVDAFKTGATPAVTQDALYYFHRSQPTDAPFARQPVGRDGSPVTMHVPNGDPASDKVELVAFLTTPGTLTITQGSDSHSETAGAGLTSYSVPLVAGNTPVFTLTRGGATVRSVTSTTPIRASVDFQDMMYHAGGGVDCARP</sequence>
<evidence type="ECO:0000313" key="2">
    <source>
        <dbReference type="EMBL" id="BCJ29158.1"/>
    </source>
</evidence>
<feature type="signal peptide" evidence="1">
    <location>
        <begin position="1"/>
        <end position="26"/>
    </location>
</feature>
<keyword evidence="1" id="KW-0732">Signal</keyword>
<dbReference type="InterPro" id="IPR006311">
    <property type="entry name" value="TAT_signal"/>
</dbReference>
<dbReference type="Gene3D" id="3.20.20.80">
    <property type="entry name" value="Glycosidases"/>
    <property type="match status" value="1"/>
</dbReference>
<dbReference type="CDD" id="cd11577">
    <property type="entry name" value="GH71"/>
    <property type="match status" value="1"/>
</dbReference>
<keyword evidence="3" id="KW-1185">Reference proteome</keyword>
<organism evidence="2 3">
    <name type="scientific">Actinocatenispora sera</name>
    <dbReference type="NCBI Taxonomy" id="390989"/>
    <lineage>
        <taxon>Bacteria</taxon>
        <taxon>Bacillati</taxon>
        <taxon>Actinomycetota</taxon>
        <taxon>Actinomycetes</taxon>
        <taxon>Micromonosporales</taxon>
        <taxon>Micromonosporaceae</taxon>
        <taxon>Actinocatenispora</taxon>
    </lineage>
</organism>
<accession>A0A810L4W0</accession>
<evidence type="ECO:0008006" key="4">
    <source>
        <dbReference type="Google" id="ProtNLM"/>
    </source>
</evidence>
<protein>
    <recommendedName>
        <fullName evidence="4">Glycosyl hydrolase family 71</fullName>
    </recommendedName>
</protein>
<evidence type="ECO:0000256" key="1">
    <source>
        <dbReference type="SAM" id="SignalP"/>
    </source>
</evidence>
<dbReference type="Pfam" id="PF03659">
    <property type="entry name" value="Glyco_hydro_71"/>
    <property type="match status" value="1"/>
</dbReference>
<dbReference type="OrthoDB" id="976137at2"/>
<dbReference type="RefSeq" id="WP_051802847.1">
    <property type="nucleotide sequence ID" value="NZ_AP023354.1"/>
</dbReference>
<proteinExistence type="predicted"/>
<dbReference type="EMBL" id="AP023354">
    <property type="protein sequence ID" value="BCJ29158.1"/>
    <property type="molecule type" value="Genomic_DNA"/>
</dbReference>
<dbReference type="InterPro" id="IPR005197">
    <property type="entry name" value="Glyco_hydro_71"/>
</dbReference>
<evidence type="ECO:0000313" key="3">
    <source>
        <dbReference type="Proteomes" id="UP000680750"/>
    </source>
</evidence>
<gene>
    <name evidence="2" type="ORF">Asera_32660</name>
</gene>
<name>A0A810L4W0_9ACTN</name>
<dbReference type="Proteomes" id="UP000680750">
    <property type="component" value="Chromosome"/>
</dbReference>
<dbReference type="GO" id="GO:0051118">
    <property type="term" value="F:glucan endo-1,3-alpha-glucosidase activity"/>
    <property type="evidence" value="ECO:0007669"/>
    <property type="project" value="InterPro"/>
</dbReference>
<dbReference type="PROSITE" id="PS51318">
    <property type="entry name" value="TAT"/>
    <property type="match status" value="1"/>
</dbReference>